<dbReference type="Proteomes" id="UP000612585">
    <property type="component" value="Unassembled WGS sequence"/>
</dbReference>
<sequence length="166" mass="18395">MTAHASTANDVNVLAIACDNTWLHVYDDVSTLLQDDDIGVGNDAHGAMEFFDRDGRRLAPVFTHAWTLMDLAPTGEPPDPEELQGRMCAVVDHVRDYLDRHGDSAERQLSRFGLTPAAAVRQLPKIEGMKYVDSLAAFVAPTSANGDEHNGDWFHNMLHRTGWTHD</sequence>
<name>A0A8J3ZIZ9_9ACTN</name>
<dbReference type="EMBL" id="BOPG01000100">
    <property type="protein sequence ID" value="GIJ63648.1"/>
    <property type="molecule type" value="Genomic_DNA"/>
</dbReference>
<dbReference type="AlphaFoldDB" id="A0A8J3ZIZ9"/>
<keyword evidence="2" id="KW-1185">Reference proteome</keyword>
<evidence type="ECO:0000313" key="1">
    <source>
        <dbReference type="EMBL" id="GIJ63648.1"/>
    </source>
</evidence>
<protein>
    <submittedName>
        <fullName evidence="1">Uncharacterized protein</fullName>
    </submittedName>
</protein>
<organism evidence="1 2">
    <name type="scientific">Virgisporangium aurantiacum</name>
    <dbReference type="NCBI Taxonomy" id="175570"/>
    <lineage>
        <taxon>Bacteria</taxon>
        <taxon>Bacillati</taxon>
        <taxon>Actinomycetota</taxon>
        <taxon>Actinomycetes</taxon>
        <taxon>Micromonosporales</taxon>
        <taxon>Micromonosporaceae</taxon>
        <taxon>Virgisporangium</taxon>
    </lineage>
</organism>
<reference evidence="1" key="1">
    <citation type="submission" date="2021-01" db="EMBL/GenBank/DDBJ databases">
        <title>Whole genome shotgun sequence of Virgisporangium aurantiacum NBRC 16421.</title>
        <authorList>
            <person name="Komaki H."/>
            <person name="Tamura T."/>
        </authorList>
    </citation>
    <scope>NUCLEOTIDE SEQUENCE</scope>
    <source>
        <strain evidence="1">NBRC 16421</strain>
    </source>
</reference>
<evidence type="ECO:0000313" key="2">
    <source>
        <dbReference type="Proteomes" id="UP000612585"/>
    </source>
</evidence>
<accession>A0A8J3ZIZ9</accession>
<dbReference type="RefSeq" id="WP_204010653.1">
    <property type="nucleotide sequence ID" value="NZ_BOPG01000100.1"/>
</dbReference>
<comment type="caution">
    <text evidence="1">The sequence shown here is derived from an EMBL/GenBank/DDBJ whole genome shotgun (WGS) entry which is preliminary data.</text>
</comment>
<gene>
    <name evidence="1" type="ORF">Vau01_111640</name>
</gene>
<proteinExistence type="predicted"/>